<accession>A0ABP8DV83</accession>
<comment type="caution">
    <text evidence="1">The sequence shown here is derived from an EMBL/GenBank/DDBJ whole genome shotgun (WGS) entry which is preliminary data.</text>
</comment>
<dbReference type="EMBL" id="BAABAT010000081">
    <property type="protein sequence ID" value="GAA4263824.1"/>
    <property type="molecule type" value="Genomic_DNA"/>
</dbReference>
<organism evidence="1 2">
    <name type="scientific">Dactylosporangium darangshiense</name>
    <dbReference type="NCBI Taxonomy" id="579108"/>
    <lineage>
        <taxon>Bacteria</taxon>
        <taxon>Bacillati</taxon>
        <taxon>Actinomycetota</taxon>
        <taxon>Actinomycetes</taxon>
        <taxon>Micromonosporales</taxon>
        <taxon>Micromonosporaceae</taxon>
        <taxon>Dactylosporangium</taxon>
    </lineage>
</organism>
<name>A0ABP8DV83_9ACTN</name>
<proteinExistence type="predicted"/>
<keyword evidence="2" id="KW-1185">Reference proteome</keyword>
<dbReference type="RefSeq" id="WP_345143875.1">
    <property type="nucleotide sequence ID" value="NZ_BAABAT010000081.1"/>
</dbReference>
<dbReference type="Proteomes" id="UP001500620">
    <property type="component" value="Unassembled WGS sequence"/>
</dbReference>
<gene>
    <name evidence="1" type="ORF">GCM10022255_111870</name>
</gene>
<evidence type="ECO:0000313" key="2">
    <source>
        <dbReference type="Proteomes" id="UP001500620"/>
    </source>
</evidence>
<evidence type="ECO:0000313" key="1">
    <source>
        <dbReference type="EMBL" id="GAA4263824.1"/>
    </source>
</evidence>
<protein>
    <submittedName>
        <fullName evidence="1">Uncharacterized protein</fullName>
    </submittedName>
</protein>
<sequence>MTEYVATRHIPHPVTRVNRRATAAQWTADRSRRWWRALARVTFACSTLVNFVAQIRRIAVAPEAVYRPTSMTRLVLTLAGMGSIPILGTAE</sequence>
<reference evidence="2" key="1">
    <citation type="journal article" date="2019" name="Int. J. Syst. Evol. Microbiol.">
        <title>The Global Catalogue of Microorganisms (GCM) 10K type strain sequencing project: providing services to taxonomists for standard genome sequencing and annotation.</title>
        <authorList>
            <consortium name="The Broad Institute Genomics Platform"/>
            <consortium name="The Broad Institute Genome Sequencing Center for Infectious Disease"/>
            <person name="Wu L."/>
            <person name="Ma J."/>
        </authorList>
    </citation>
    <scope>NUCLEOTIDE SEQUENCE [LARGE SCALE GENOMIC DNA]</scope>
    <source>
        <strain evidence="2">JCM 17441</strain>
    </source>
</reference>